<feature type="compositionally biased region" description="Polar residues" evidence="12">
    <location>
        <begin position="1648"/>
        <end position="1664"/>
    </location>
</feature>
<feature type="coiled-coil region" evidence="11">
    <location>
        <begin position="861"/>
        <end position="954"/>
    </location>
</feature>
<name>A0AAJ8BJ07_LATCA</name>
<dbReference type="RefSeq" id="XP_050932649.1">
    <property type="nucleotide sequence ID" value="XM_051076692.1"/>
</dbReference>
<dbReference type="GO" id="GO:0005876">
    <property type="term" value="C:spindle microtubule"/>
    <property type="evidence" value="ECO:0007669"/>
    <property type="project" value="TreeGrafter"/>
</dbReference>
<keyword evidence="9" id="KW-0206">Cytoskeleton</keyword>
<accession>A0AAJ8BJ07</accession>
<keyword evidence="6 10" id="KW-0067">ATP-binding</keyword>
<feature type="region of interest" description="Disordered" evidence="12">
    <location>
        <begin position="1312"/>
        <end position="1341"/>
    </location>
</feature>
<feature type="region of interest" description="Disordered" evidence="12">
    <location>
        <begin position="515"/>
        <end position="546"/>
    </location>
</feature>
<evidence type="ECO:0000256" key="9">
    <source>
        <dbReference type="ARBA" id="ARBA00023212"/>
    </source>
</evidence>
<reference evidence="15" key="1">
    <citation type="submission" date="2025-08" db="UniProtKB">
        <authorList>
            <consortium name="RefSeq"/>
        </authorList>
    </citation>
    <scope>IDENTIFICATION</scope>
    <source>
        <tissue evidence="15">Brain</tissue>
    </source>
</reference>
<dbReference type="FunFam" id="3.40.850.10:FF:000181">
    <property type="entry name" value="Kinesin family member 20Ba"/>
    <property type="match status" value="1"/>
</dbReference>
<feature type="region of interest" description="Disordered" evidence="12">
    <location>
        <begin position="1850"/>
        <end position="1919"/>
    </location>
</feature>
<dbReference type="CDD" id="cd21786">
    <property type="entry name" value="RBD_KIF20B"/>
    <property type="match status" value="1"/>
</dbReference>
<comment type="similarity">
    <text evidence="10">Belongs to the TRAFAC class myosin-kinesin ATPase superfamily. Kinesin family.</text>
</comment>
<dbReference type="GeneID" id="108872889"/>
<feature type="region of interest" description="Disordered" evidence="12">
    <location>
        <begin position="967"/>
        <end position="1007"/>
    </location>
</feature>
<dbReference type="GO" id="GO:0051231">
    <property type="term" value="P:spindle elongation"/>
    <property type="evidence" value="ECO:0007669"/>
    <property type="project" value="TreeGrafter"/>
</dbReference>
<feature type="compositionally biased region" description="Low complexity" evidence="12">
    <location>
        <begin position="1553"/>
        <end position="1564"/>
    </location>
</feature>
<feature type="region of interest" description="Disordered" evidence="12">
    <location>
        <begin position="1546"/>
        <end position="1569"/>
    </location>
</feature>
<feature type="compositionally biased region" description="Basic and acidic residues" evidence="12">
    <location>
        <begin position="1124"/>
        <end position="1134"/>
    </location>
</feature>
<dbReference type="Proteomes" id="UP000694890">
    <property type="component" value="Linkage group LG16_LG22"/>
</dbReference>
<evidence type="ECO:0000256" key="12">
    <source>
        <dbReference type="SAM" id="MobiDB-lite"/>
    </source>
</evidence>
<gene>
    <name evidence="15" type="primary">LOC108872889</name>
</gene>
<evidence type="ECO:0000256" key="6">
    <source>
        <dbReference type="ARBA" id="ARBA00022840"/>
    </source>
</evidence>
<evidence type="ECO:0000256" key="7">
    <source>
        <dbReference type="ARBA" id="ARBA00023054"/>
    </source>
</evidence>
<dbReference type="Gene3D" id="3.40.850.10">
    <property type="entry name" value="Kinesin motor domain"/>
    <property type="match status" value="1"/>
</dbReference>
<keyword evidence="8 10" id="KW-0505">Motor protein</keyword>
<evidence type="ECO:0000256" key="2">
    <source>
        <dbReference type="ARBA" id="ARBA00022490"/>
    </source>
</evidence>
<evidence type="ECO:0000256" key="10">
    <source>
        <dbReference type="PROSITE-ProRule" id="PRU00283"/>
    </source>
</evidence>
<feature type="compositionally biased region" description="Basic residues" evidence="12">
    <location>
        <begin position="1909"/>
        <end position="1919"/>
    </location>
</feature>
<dbReference type="InterPro" id="IPR036961">
    <property type="entry name" value="Kinesin_motor_dom_sf"/>
</dbReference>
<dbReference type="PROSITE" id="PS50067">
    <property type="entry name" value="KINESIN_MOTOR_2"/>
    <property type="match status" value="1"/>
</dbReference>
<dbReference type="PROSITE" id="PS00411">
    <property type="entry name" value="KINESIN_MOTOR_1"/>
    <property type="match status" value="1"/>
</dbReference>
<keyword evidence="4" id="KW-0493">Microtubule</keyword>
<evidence type="ECO:0000256" key="11">
    <source>
        <dbReference type="SAM" id="Coils"/>
    </source>
</evidence>
<keyword evidence="2" id="KW-0963">Cytoplasm</keyword>
<feature type="compositionally biased region" description="Basic and acidic residues" evidence="12">
    <location>
        <begin position="1046"/>
        <end position="1063"/>
    </location>
</feature>
<dbReference type="GO" id="GO:0072686">
    <property type="term" value="C:mitotic spindle"/>
    <property type="evidence" value="ECO:0007669"/>
    <property type="project" value="TreeGrafter"/>
</dbReference>
<dbReference type="GO" id="GO:0007018">
    <property type="term" value="P:microtubule-based movement"/>
    <property type="evidence" value="ECO:0007669"/>
    <property type="project" value="InterPro"/>
</dbReference>
<evidence type="ECO:0000313" key="15">
    <source>
        <dbReference type="RefSeq" id="XP_050932649.1"/>
    </source>
</evidence>
<organism evidence="14 15">
    <name type="scientific">Lates calcarifer</name>
    <name type="common">Barramundi</name>
    <name type="synonym">Holocentrus calcarifer</name>
    <dbReference type="NCBI Taxonomy" id="8187"/>
    <lineage>
        <taxon>Eukaryota</taxon>
        <taxon>Metazoa</taxon>
        <taxon>Chordata</taxon>
        <taxon>Craniata</taxon>
        <taxon>Vertebrata</taxon>
        <taxon>Euteleostomi</taxon>
        <taxon>Actinopterygii</taxon>
        <taxon>Neopterygii</taxon>
        <taxon>Teleostei</taxon>
        <taxon>Neoteleostei</taxon>
        <taxon>Acanthomorphata</taxon>
        <taxon>Carangaria</taxon>
        <taxon>Carangaria incertae sedis</taxon>
        <taxon>Centropomidae</taxon>
        <taxon>Lates</taxon>
    </lineage>
</organism>
<protein>
    <submittedName>
        <fullName evidence="15">LOW QUALITY PROTEIN: kinesin-like protein KIF20B</fullName>
    </submittedName>
</protein>
<feature type="compositionally biased region" description="Polar residues" evidence="12">
    <location>
        <begin position="1702"/>
        <end position="1714"/>
    </location>
</feature>
<evidence type="ECO:0000256" key="5">
    <source>
        <dbReference type="ARBA" id="ARBA00022741"/>
    </source>
</evidence>
<dbReference type="InterPro" id="IPR027417">
    <property type="entry name" value="P-loop_NTPase"/>
</dbReference>
<evidence type="ECO:0000256" key="1">
    <source>
        <dbReference type="ARBA" id="ARBA00004186"/>
    </source>
</evidence>
<dbReference type="GO" id="GO:0005634">
    <property type="term" value="C:nucleus"/>
    <property type="evidence" value="ECO:0007669"/>
    <property type="project" value="TreeGrafter"/>
</dbReference>
<feature type="region of interest" description="Disordered" evidence="12">
    <location>
        <begin position="1644"/>
        <end position="1718"/>
    </location>
</feature>
<feature type="compositionally biased region" description="Polar residues" evidence="12">
    <location>
        <begin position="968"/>
        <end position="979"/>
    </location>
</feature>
<feature type="region of interest" description="Disordered" evidence="12">
    <location>
        <begin position="1751"/>
        <end position="1825"/>
    </location>
</feature>
<dbReference type="PANTHER" id="PTHR47970">
    <property type="entry name" value="KINESIN-LIKE PROTEIN KIF11"/>
    <property type="match status" value="1"/>
</dbReference>
<feature type="binding site" evidence="10">
    <location>
        <begin position="142"/>
        <end position="149"/>
    </location>
    <ligand>
        <name>ATP</name>
        <dbReference type="ChEBI" id="CHEBI:30616"/>
    </ligand>
</feature>
<dbReference type="PANTHER" id="PTHR47970:SF29">
    <property type="entry name" value="KINESIN FAMILY MEMBER 20B"/>
    <property type="match status" value="1"/>
</dbReference>
<feature type="region of interest" description="Disordered" evidence="12">
    <location>
        <begin position="1117"/>
        <end position="1174"/>
    </location>
</feature>
<dbReference type="InterPro" id="IPR047149">
    <property type="entry name" value="KIF11-like"/>
</dbReference>
<evidence type="ECO:0000256" key="8">
    <source>
        <dbReference type="ARBA" id="ARBA00023175"/>
    </source>
</evidence>
<keyword evidence="5 10" id="KW-0547">Nucleotide-binding</keyword>
<feature type="region of interest" description="Disordered" evidence="12">
    <location>
        <begin position="1046"/>
        <end position="1078"/>
    </location>
</feature>
<evidence type="ECO:0000313" key="14">
    <source>
        <dbReference type="Proteomes" id="UP000694890"/>
    </source>
</evidence>
<dbReference type="SMART" id="SM00129">
    <property type="entry name" value="KISc"/>
    <property type="match status" value="1"/>
</dbReference>
<sequence length="1919" mass="219162">MMESCLNNRAERRDQVEVDDLKRDLSSEFSTIPDSQHSSIEEREHLQVYLRIRPFTSAESNNGESQDCVAIEPPDTVLLKPPSLSLSARLSTEKSLPQTGQRFQFSQVYGPETTQRQLFEGTVKDLVKDVLEGGNSLVFTYGVTNAGKTFTFLGPDADAGILPRSLDVIFSSIDEHVFTGMSIKPHRCREFTRLTREQQAEEAVFKRNLFKQLKESERSNASLLNSTNKTLLEGASFLGMTGAAEDKISLEVETHTTFSVWVSFCEIYNENIHDLLEVVPSGALRRTVLRLSQDVKGNAFVKDLRWVQVNSAEEAYKVMKLGKKNQSFSSTRLNQLSSRSHSIFSIRILRIEDIGTPRVHTVSELCLCDLAGSERCAKTQNKGERLKEAGNINTSLLILGKCINALRHNQQAKLLQHVPFRESKLTHYLQGFFCGRGKACMIVNINQCASMYDETLNVLRFSAVAQKVVVLSTRPLPTIPQRSASEVSFIINNAEKKALRGSRRSSLIGWESSLEDVQEDVDDEYEEENSLMEDTVDQTGNEEDDDENDKILISKKTHQRQVVLLKQLQVQLKKERAESLLMEARVREEISREFSELFSEMQNDYNERLGREREILEERAERRLEIFKNLIDKMAKAGTSQDTQAMDKSLDSYSSELAGIKKAAETAHKCLGSGQAGPWGDRNDAVEELERKVLELNEHQRKVKEQMAHKHKGETNGVEDEEKRMLLFQLEEKSSEIALLEKQVEDLQRVAEVGSCGRSLLVEGLGSCERDQLQEALTALQEEKKAREDALTALEYQTMGKEEALASLEEERKARRGGPCHTQGAEAKQRGGVGISRRGEKRQREAMAALADVKLSREEALAALGEEKRGKEEALSVLEMERKEFNRLVEEREKKQQEDDALQQKFRELTAKLEAAEHQVTNETERAEQVIVQLQSAQAQMDEHSKKIQEKTSQIHTVTLEAQGLKQELQTSTASSAAVSDQLREEVSELRNNLADEKERGEIEHRQMLELERELAQAKEQLEQFKEKHNEEEKAFNKQVEELRKKLQEQEEMSQKPLEELRSKLQCQEHSSKEEVDQLRAKLVEQTQASEKQVEELNQKLQEQKVISQQLLGELQHKMSQQKETSDKLLDDLKQNLSEQEQTSKLFKAELEDAKSKGSSSFPGSAAEEELKRLNSDLQTEVASLRAKLSNLEETKEPPCKTEPQLASLEMERMLKEKDRQMQEKLTELKKASAEREAELQKNLLEMEAQVTSLQKSLHEAQEQREEEEIQAVQEARRREAERRRELLAVAHEAIAQKDEELEKKAEEISRLKENAKQDSEKVKSLSLDLQRKEDDTSDLREKLADYKKQIQQVQKEISAMREEEKNLRQKLADLEKAKKQLQSDLANRDRTIQQLKVEQSTDTKSNETLQLYQKSCKDLEAKERVMEDMRLALTEQEETQQQMEEVLEEKLNLIQELSSEVERLKEMLLQQDRGNNRHHQDVSSSDDLVKLAKQEAAQAQERLKLCTEKHQAERKKWLEEKLSLIGQAKEAEDKRNQEMRKFAEDRERYTRQQSQLESLSSQLAEKEQTMEKWRKERDTLVAALEVQLQKLLSSQTEKDKLIQQLRQNNTQPPQECDGGPDVAELQVALREKEAAIQRLKEELKASTARQGDTVTQMKSNESPATLVEKPQSETINRKSGGRRDTRASVSSQGSAGYPSVLDSSEISTENGRTSRFPRPELEISFSPLQPNRMALRRQGEESAVTVKITRSARKRKSGEMEKSHIFRRSKRRTTQEEEVEAENRRNTRTKLTPKLTPHKEEIAPPAGRQDSQSSIRSRKEGTLQKIGDFLQSSPTLLGTKAKKMMSLVSGRGDADSAASSSSSSSLSLRAKKNKRKLYRPEISSPMDMPSHPIISMEPEEKESDHQIIKRRLRSRMAK</sequence>
<feature type="domain" description="Kinesin motor" evidence="13">
    <location>
        <begin position="45"/>
        <end position="468"/>
    </location>
</feature>
<feature type="compositionally biased region" description="Polar residues" evidence="12">
    <location>
        <begin position="1135"/>
        <end position="1145"/>
    </location>
</feature>
<dbReference type="SUPFAM" id="SSF52540">
    <property type="entry name" value="P-loop containing nucleoside triphosphate hydrolases"/>
    <property type="match status" value="1"/>
</dbReference>
<dbReference type="GO" id="GO:0090307">
    <property type="term" value="P:mitotic spindle assembly"/>
    <property type="evidence" value="ECO:0007669"/>
    <property type="project" value="TreeGrafter"/>
</dbReference>
<evidence type="ECO:0000256" key="3">
    <source>
        <dbReference type="ARBA" id="ARBA00022553"/>
    </source>
</evidence>
<dbReference type="InterPro" id="IPR019821">
    <property type="entry name" value="Kinesin_motor_CS"/>
</dbReference>
<dbReference type="GO" id="GO:0005524">
    <property type="term" value="F:ATP binding"/>
    <property type="evidence" value="ECO:0007669"/>
    <property type="project" value="UniProtKB-UniRule"/>
</dbReference>
<dbReference type="GO" id="GO:0008017">
    <property type="term" value="F:microtubule binding"/>
    <property type="evidence" value="ECO:0007669"/>
    <property type="project" value="InterPro"/>
</dbReference>
<dbReference type="GO" id="GO:0008574">
    <property type="term" value="F:plus-end-directed microtubule motor activity"/>
    <property type="evidence" value="ECO:0007669"/>
    <property type="project" value="TreeGrafter"/>
</dbReference>
<dbReference type="PRINTS" id="PR00380">
    <property type="entry name" value="KINESINHEAVY"/>
</dbReference>
<keyword evidence="7 11" id="KW-0175">Coiled coil</keyword>
<dbReference type="KEGG" id="lcf:108872889"/>
<dbReference type="InterPro" id="IPR001752">
    <property type="entry name" value="Kinesin_motor_dom"/>
</dbReference>
<evidence type="ECO:0000256" key="4">
    <source>
        <dbReference type="ARBA" id="ARBA00022701"/>
    </source>
</evidence>
<proteinExistence type="inferred from homology"/>
<feature type="region of interest" description="Disordered" evidence="12">
    <location>
        <begin position="808"/>
        <end position="842"/>
    </location>
</feature>
<feature type="region of interest" description="Disordered" evidence="12">
    <location>
        <begin position="1020"/>
        <end position="1039"/>
    </location>
</feature>
<feature type="compositionally biased region" description="Low complexity" evidence="12">
    <location>
        <begin position="1850"/>
        <end position="1869"/>
    </location>
</feature>
<feature type="compositionally biased region" description="Basic and acidic residues" evidence="12">
    <location>
        <begin position="1147"/>
        <end position="1156"/>
    </location>
</feature>
<keyword evidence="3" id="KW-0597">Phosphoprotein</keyword>
<feature type="compositionally biased region" description="Basic and acidic residues" evidence="12">
    <location>
        <begin position="982"/>
        <end position="1007"/>
    </location>
</feature>
<dbReference type="Pfam" id="PF00225">
    <property type="entry name" value="Kinesin"/>
    <property type="match status" value="1"/>
</dbReference>
<comment type="subcellular location">
    <subcellularLocation>
        <location evidence="1">Cytoplasm</location>
        <location evidence="1">Cytoskeleton</location>
        <location evidence="1">Spindle</location>
    </subcellularLocation>
</comment>
<evidence type="ECO:0000259" key="13">
    <source>
        <dbReference type="PROSITE" id="PS50067"/>
    </source>
</evidence>